<dbReference type="SUPFAM" id="SSF47413">
    <property type="entry name" value="lambda repressor-like DNA-binding domains"/>
    <property type="match status" value="1"/>
</dbReference>
<dbReference type="EMBL" id="LAZR01040283">
    <property type="protein sequence ID" value="KKL14874.1"/>
    <property type="molecule type" value="Genomic_DNA"/>
</dbReference>
<organism evidence="1">
    <name type="scientific">marine sediment metagenome</name>
    <dbReference type="NCBI Taxonomy" id="412755"/>
    <lineage>
        <taxon>unclassified sequences</taxon>
        <taxon>metagenomes</taxon>
        <taxon>ecological metagenomes</taxon>
    </lineage>
</organism>
<dbReference type="GO" id="GO:0003677">
    <property type="term" value="F:DNA binding"/>
    <property type="evidence" value="ECO:0007669"/>
    <property type="project" value="InterPro"/>
</dbReference>
<proteinExistence type="predicted"/>
<protein>
    <submittedName>
        <fullName evidence="1">Uncharacterized protein</fullName>
    </submittedName>
</protein>
<comment type="caution">
    <text evidence="1">The sequence shown here is derived from an EMBL/GenBank/DDBJ whole genome shotgun (WGS) entry which is preliminary data.</text>
</comment>
<sequence length="119" mass="13923">MGKIKISRRRKILSKNIKTKRRRRMKPIELKSKKGISKMDPFKILQDKKHFILAILECFEDNDPEALIEILDGYIAAYNKTEFAQKANISRSTLYDMLHGKKNPTLRVFTQCVHELVSC</sequence>
<accession>A0A0F9AZ27</accession>
<name>A0A0F9AZ27_9ZZZZ</name>
<dbReference type="AlphaFoldDB" id="A0A0F9AZ27"/>
<reference evidence="1" key="1">
    <citation type="journal article" date="2015" name="Nature">
        <title>Complex archaea that bridge the gap between prokaryotes and eukaryotes.</title>
        <authorList>
            <person name="Spang A."/>
            <person name="Saw J.H."/>
            <person name="Jorgensen S.L."/>
            <person name="Zaremba-Niedzwiedzka K."/>
            <person name="Martijn J."/>
            <person name="Lind A.E."/>
            <person name="van Eijk R."/>
            <person name="Schleper C."/>
            <person name="Guy L."/>
            <person name="Ettema T.J."/>
        </authorList>
    </citation>
    <scope>NUCLEOTIDE SEQUENCE</scope>
</reference>
<dbReference type="InterPro" id="IPR010982">
    <property type="entry name" value="Lambda_DNA-bd_dom_sf"/>
</dbReference>
<evidence type="ECO:0000313" key="1">
    <source>
        <dbReference type="EMBL" id="KKL14874.1"/>
    </source>
</evidence>
<gene>
    <name evidence="1" type="ORF">LCGC14_2511300</name>
</gene>